<proteinExistence type="predicted"/>
<dbReference type="PROSITE" id="PS50053">
    <property type="entry name" value="UBIQUITIN_2"/>
    <property type="match status" value="1"/>
</dbReference>
<dbReference type="GO" id="GO:0071816">
    <property type="term" value="P:tail-anchored membrane protein insertion into ER membrane"/>
    <property type="evidence" value="ECO:0007669"/>
    <property type="project" value="TreeGrafter"/>
</dbReference>
<dbReference type="GeneID" id="110238984"/>
<dbReference type="PANTHER" id="PTHR46555">
    <property type="entry name" value="UBIQUITIN-LIKE PROTEIN 4A"/>
    <property type="match status" value="1"/>
</dbReference>
<feature type="domain" description="Ubiquitin-like" evidence="3">
    <location>
        <begin position="1"/>
        <end position="76"/>
    </location>
</feature>
<dbReference type="InterPro" id="IPR044724">
    <property type="entry name" value="Ubl_UBL4A-like"/>
</dbReference>
<dbReference type="Gene3D" id="3.10.20.90">
    <property type="entry name" value="Phosphatidylinositol 3-kinase Catalytic Subunit, Chain A, domain 1"/>
    <property type="match status" value="1"/>
</dbReference>
<reference evidence="4" key="1">
    <citation type="submission" date="2022-11" db="UniProtKB">
        <authorList>
            <consortium name="EnsemblMetazoa"/>
        </authorList>
    </citation>
    <scope>IDENTIFICATION</scope>
</reference>
<dbReference type="EnsemblMetazoa" id="XM_021044682.1">
    <property type="protein sequence ID" value="XP_020900341.1"/>
    <property type="gene ID" value="LOC110238984"/>
</dbReference>
<keyword evidence="2" id="KW-0963">Cytoplasm</keyword>
<dbReference type="Pfam" id="PF00240">
    <property type="entry name" value="ubiquitin"/>
    <property type="match status" value="1"/>
</dbReference>
<dbReference type="KEGG" id="epa:110238984"/>
<organism evidence="4 5">
    <name type="scientific">Exaiptasia diaphana</name>
    <name type="common">Tropical sea anemone</name>
    <name type="synonym">Aiptasia pulchella</name>
    <dbReference type="NCBI Taxonomy" id="2652724"/>
    <lineage>
        <taxon>Eukaryota</taxon>
        <taxon>Metazoa</taxon>
        <taxon>Cnidaria</taxon>
        <taxon>Anthozoa</taxon>
        <taxon>Hexacorallia</taxon>
        <taxon>Actiniaria</taxon>
        <taxon>Aiptasiidae</taxon>
        <taxon>Exaiptasia</taxon>
    </lineage>
</organism>
<dbReference type="GO" id="GO:0006620">
    <property type="term" value="P:post-translational protein targeting to endoplasmic reticulum membrane"/>
    <property type="evidence" value="ECO:0007669"/>
    <property type="project" value="InterPro"/>
</dbReference>
<dbReference type="Pfam" id="PF17840">
    <property type="entry name" value="Tugs"/>
    <property type="match status" value="1"/>
</dbReference>
<dbReference type="RefSeq" id="XP_020900341.1">
    <property type="nucleotide sequence ID" value="XM_021044682.1"/>
</dbReference>
<dbReference type="OrthoDB" id="417450at2759"/>
<evidence type="ECO:0000313" key="5">
    <source>
        <dbReference type="Proteomes" id="UP000887567"/>
    </source>
</evidence>
<accession>A0A913X946</accession>
<dbReference type="InterPro" id="IPR019956">
    <property type="entry name" value="Ubiquitin_dom"/>
</dbReference>
<dbReference type="PRINTS" id="PR00348">
    <property type="entry name" value="UBIQUITIN"/>
</dbReference>
<evidence type="ECO:0000259" key="3">
    <source>
        <dbReference type="PROSITE" id="PS50053"/>
    </source>
</evidence>
<dbReference type="InterPro" id="IPR000626">
    <property type="entry name" value="Ubiquitin-like_dom"/>
</dbReference>
<dbReference type="PANTHER" id="PTHR46555:SF1">
    <property type="entry name" value="UBIQUITIN-LIKE PROTEIN 4A"/>
    <property type="match status" value="1"/>
</dbReference>
<dbReference type="SMART" id="SM00213">
    <property type="entry name" value="UBQ"/>
    <property type="match status" value="1"/>
</dbReference>
<evidence type="ECO:0000256" key="2">
    <source>
        <dbReference type="ARBA" id="ARBA00022490"/>
    </source>
</evidence>
<comment type="subcellular location">
    <subcellularLocation>
        <location evidence="1">Cytoplasm</location>
        <location evidence="1">Cytosol</location>
    </subcellularLocation>
</comment>
<dbReference type="InterPro" id="IPR029071">
    <property type="entry name" value="Ubiquitin-like_domsf"/>
</dbReference>
<dbReference type="Proteomes" id="UP000887567">
    <property type="component" value="Unplaced"/>
</dbReference>
<protein>
    <recommendedName>
        <fullName evidence="3">Ubiquitin-like domain-containing protein</fullName>
    </recommendedName>
</protein>
<evidence type="ECO:0000313" key="4">
    <source>
        <dbReference type="EnsemblMetazoa" id="XP_020900341.1"/>
    </source>
</evidence>
<sequence>MKIKVKILKGQEITIEVSQTEPVLAVKRVVAQQMDVPVEAQRLVFKGKTLTDSGCLHDHGVKEGDKIHLFVKKTAEIKPTTAERDFWHHLRMLLKNHFTEADVEKVIHKSKEDFDVWVKQLSLDDIERMAKVHLDEQASNR</sequence>
<dbReference type="GO" id="GO:0051087">
    <property type="term" value="F:protein-folding chaperone binding"/>
    <property type="evidence" value="ECO:0007669"/>
    <property type="project" value="TreeGrafter"/>
</dbReference>
<dbReference type="InterPro" id="IPR047154">
    <property type="entry name" value="UBL4A-like"/>
</dbReference>
<dbReference type="CDD" id="cd01807">
    <property type="entry name" value="Ubl_UBL4A_like"/>
    <property type="match status" value="1"/>
</dbReference>
<dbReference type="InterPro" id="IPR041421">
    <property type="entry name" value="Ubl4_C_TUGS"/>
</dbReference>
<name>A0A913X946_EXADI</name>
<dbReference type="AlphaFoldDB" id="A0A913X946"/>
<evidence type="ECO:0000256" key="1">
    <source>
        <dbReference type="ARBA" id="ARBA00004514"/>
    </source>
</evidence>
<dbReference type="SUPFAM" id="SSF54236">
    <property type="entry name" value="Ubiquitin-like"/>
    <property type="match status" value="1"/>
</dbReference>
<dbReference type="GO" id="GO:0071818">
    <property type="term" value="C:BAT3 complex"/>
    <property type="evidence" value="ECO:0007669"/>
    <property type="project" value="TreeGrafter"/>
</dbReference>
<keyword evidence="5" id="KW-1185">Reference proteome</keyword>
<dbReference type="OMA" id="SMDTSYM"/>